<proteinExistence type="predicted"/>
<sequence length="549" mass="62520">MGKGSMQRTILFCLSCRSSMPYSSSLGLSENQRFLRHCHSQPANTVQKTSKANSIKIGKKIYVVKTNQVWTSRSDGRSLNQVKKRQNTSEIENQAFLPHQNKTKKSYTAKKVETEKDRTEIRILKQSTSNSPLPPLAKSDLPKYTRSGVDFSTILKQSVYSTENTKPFLTASSEITDLVKNKLEHTVSIREVINHTRSPRSSRNISSWRESNLLKLGSEDFDYFEEELKQNGLDFQNMITEYLKRGDNSLAAVSPIMEAYWESICPALRHLKDARCFQAKAYHPHLRYHGTVDCIAMYKGKPTLIEIKKTSSPKTNLLMTIDGSIQNVATLGALNADPMWPFQINNLILIYANADGTPASVLEFNQTDIQLFWKLWLRRVYQFWKNVDNNVNDNKFVEAQIDTACFQSDINLKIDSSRVSEERKNSSEAVELKPQEAHTFTTTSKDSVPNSQASREGNQLNSILQTSVKIVESPPQESYHSQNKARNQGNVGSSSPDVNNYSEPLSEQKISYHAENMPHVQLSQEQQNETPPKIEEQKGFFKTLWSMWK</sequence>
<dbReference type="AlphaFoldDB" id="A0A6J1SGT2"/>
<accession>A0A6J1SGT2</accession>
<dbReference type="Proteomes" id="UP000504606">
    <property type="component" value="Unplaced"/>
</dbReference>
<protein>
    <submittedName>
        <fullName evidence="3">Uncharacterized protein LOC113207749</fullName>
    </submittedName>
</protein>
<evidence type="ECO:0000313" key="2">
    <source>
        <dbReference type="Proteomes" id="UP000504606"/>
    </source>
</evidence>
<dbReference type="GO" id="GO:0005739">
    <property type="term" value="C:mitochondrion"/>
    <property type="evidence" value="ECO:0007669"/>
    <property type="project" value="TreeGrafter"/>
</dbReference>
<keyword evidence="2" id="KW-1185">Reference proteome</keyword>
<dbReference type="OrthoDB" id="5777131at2759"/>
<name>A0A6J1SGT2_FRAOC</name>
<dbReference type="GO" id="GO:0008297">
    <property type="term" value="F:single-stranded DNA exodeoxyribonuclease activity"/>
    <property type="evidence" value="ECO:0007669"/>
    <property type="project" value="TreeGrafter"/>
</dbReference>
<evidence type="ECO:0000256" key="1">
    <source>
        <dbReference type="SAM" id="MobiDB-lite"/>
    </source>
</evidence>
<dbReference type="PANTHER" id="PTHR31340">
    <property type="entry name" value="MITOCHONDRIAL GENOME MAINTENANCE EXONUCLEASE 1"/>
    <property type="match status" value="1"/>
</dbReference>
<feature type="compositionally biased region" description="Polar residues" evidence="1">
    <location>
        <begin position="475"/>
        <end position="503"/>
    </location>
</feature>
<evidence type="ECO:0000313" key="3">
    <source>
        <dbReference type="RefSeq" id="XP_026280212.1"/>
    </source>
</evidence>
<gene>
    <name evidence="3" type="primary">LOC113207749</name>
</gene>
<feature type="compositionally biased region" description="Polar residues" evidence="1">
    <location>
        <begin position="438"/>
        <end position="459"/>
    </location>
</feature>
<dbReference type="GO" id="GO:0006264">
    <property type="term" value="P:mitochondrial DNA replication"/>
    <property type="evidence" value="ECO:0007669"/>
    <property type="project" value="TreeGrafter"/>
</dbReference>
<reference evidence="3" key="1">
    <citation type="submission" date="2025-08" db="UniProtKB">
        <authorList>
            <consortium name="RefSeq"/>
        </authorList>
    </citation>
    <scope>IDENTIFICATION</scope>
    <source>
        <tissue evidence="3">Whole organism</tissue>
    </source>
</reference>
<feature type="region of interest" description="Disordered" evidence="1">
    <location>
        <begin position="472"/>
        <end position="503"/>
    </location>
</feature>
<feature type="region of interest" description="Disordered" evidence="1">
    <location>
        <begin position="417"/>
        <end position="459"/>
    </location>
</feature>
<dbReference type="GeneID" id="113207749"/>
<dbReference type="KEGG" id="foc:113207749"/>
<dbReference type="RefSeq" id="XP_026280212.1">
    <property type="nucleotide sequence ID" value="XM_026424427.2"/>
</dbReference>
<dbReference type="PANTHER" id="PTHR31340:SF3">
    <property type="entry name" value="MITOCHONDRIAL GENOME MAINTENANCE EXONUCLEASE 1"/>
    <property type="match status" value="1"/>
</dbReference>
<organism evidence="2 3">
    <name type="scientific">Frankliniella occidentalis</name>
    <name type="common">Western flower thrips</name>
    <name type="synonym">Euthrips occidentalis</name>
    <dbReference type="NCBI Taxonomy" id="133901"/>
    <lineage>
        <taxon>Eukaryota</taxon>
        <taxon>Metazoa</taxon>
        <taxon>Ecdysozoa</taxon>
        <taxon>Arthropoda</taxon>
        <taxon>Hexapoda</taxon>
        <taxon>Insecta</taxon>
        <taxon>Pterygota</taxon>
        <taxon>Neoptera</taxon>
        <taxon>Paraneoptera</taxon>
        <taxon>Thysanoptera</taxon>
        <taxon>Terebrantia</taxon>
        <taxon>Thripoidea</taxon>
        <taxon>Thripidae</taxon>
        <taxon>Frankliniella</taxon>
    </lineage>
</organism>
<feature type="compositionally biased region" description="Basic and acidic residues" evidence="1">
    <location>
        <begin position="417"/>
        <end position="436"/>
    </location>
</feature>